<comment type="caution">
    <text evidence="1">The sequence shown here is derived from an EMBL/GenBank/DDBJ whole genome shotgun (WGS) entry which is preliminary data.</text>
</comment>
<dbReference type="OrthoDB" id="433789at2759"/>
<evidence type="ECO:0000313" key="2">
    <source>
        <dbReference type="Proteomes" id="UP000649617"/>
    </source>
</evidence>
<sequence>MMAAPDQPQASGMECWFGKKHYGRAMNEVLAADPGYCRWMVQKAEEADPPPELREDVAWLLQHAPHLKEPREFVEGGKHRGRLLSELVKEDPAYCRWILQHAEEETALPVIREKARWLKQNAPYLKEQPEVPVLEGGRHNGRLLSEVVVADPSYCRWLIGEAEVGRTSRCLRKAAGWLSKHAPHLKAEDGAWVGGNYRGRHISELVTEDPAYCQWVLRVAKEEDASSAIRDQEIPVVNVRGRHRGIPLPQVVAEDPHWCLFVLNQNEPAQWQLRGFADAADWLRGNANELVDVNRDDEAALAEIGQACLQRYGGMFTVRNGKFRMRSFQTVTEEAPGYVEWIQQRIKNASAMEGAQLGTKNFQLLAAYYRQRQMPRSGGDAGKKECKTL</sequence>
<dbReference type="Proteomes" id="UP000649617">
    <property type="component" value="Unassembled WGS sequence"/>
</dbReference>
<protein>
    <submittedName>
        <fullName evidence="1">Uncharacterized protein</fullName>
    </submittedName>
</protein>
<proteinExistence type="predicted"/>
<dbReference type="AlphaFoldDB" id="A0A812TEH2"/>
<reference evidence="1" key="1">
    <citation type="submission" date="2021-02" db="EMBL/GenBank/DDBJ databases">
        <authorList>
            <person name="Dougan E. K."/>
            <person name="Rhodes N."/>
            <person name="Thang M."/>
            <person name="Chan C."/>
        </authorList>
    </citation>
    <scope>NUCLEOTIDE SEQUENCE</scope>
</reference>
<dbReference type="EMBL" id="CAJNIZ010029580">
    <property type="protein sequence ID" value="CAE7517199.1"/>
    <property type="molecule type" value="Genomic_DNA"/>
</dbReference>
<organism evidence="1 2">
    <name type="scientific">Symbiodinium pilosum</name>
    <name type="common">Dinoflagellate</name>
    <dbReference type="NCBI Taxonomy" id="2952"/>
    <lineage>
        <taxon>Eukaryota</taxon>
        <taxon>Sar</taxon>
        <taxon>Alveolata</taxon>
        <taxon>Dinophyceae</taxon>
        <taxon>Suessiales</taxon>
        <taxon>Symbiodiniaceae</taxon>
        <taxon>Symbiodinium</taxon>
    </lineage>
</organism>
<keyword evidence="2" id="KW-1185">Reference proteome</keyword>
<gene>
    <name evidence="1" type="ORF">SPIL2461_LOCUS13512</name>
</gene>
<name>A0A812TEH2_SYMPI</name>
<accession>A0A812TEH2</accession>
<evidence type="ECO:0000313" key="1">
    <source>
        <dbReference type="EMBL" id="CAE7517199.1"/>
    </source>
</evidence>